<comment type="subcellular location">
    <subcellularLocation>
        <location evidence="2">Endoplasmic reticulum membrane</location>
        <topology evidence="2">Multi-pass membrane protein</topology>
    </subcellularLocation>
</comment>
<dbReference type="Pfam" id="PF04511">
    <property type="entry name" value="DER1"/>
    <property type="match status" value="1"/>
</dbReference>
<dbReference type="Proteomes" id="UP000006790">
    <property type="component" value="Chromosome 5"/>
</dbReference>
<accession>I6NDS1</accession>
<evidence type="ECO:0000256" key="2">
    <source>
        <dbReference type="RuleBase" id="RU363059"/>
    </source>
</evidence>
<comment type="function">
    <text evidence="2">May be involved in the degradation of misfolded endoplasmic reticulum (ER) luminal proteins.</text>
</comment>
<dbReference type="PROSITE" id="PS00194">
    <property type="entry name" value="THIOREDOXIN_1"/>
    <property type="match status" value="1"/>
</dbReference>
<dbReference type="FunCoup" id="I6NDS1">
    <property type="interactions" value="482"/>
</dbReference>
<gene>
    <name evidence="4" type="ordered locus">Ecym_5464</name>
</gene>
<dbReference type="Gene3D" id="3.40.30.10">
    <property type="entry name" value="Glutaredoxin"/>
    <property type="match status" value="1"/>
</dbReference>
<dbReference type="EMBL" id="CP002501">
    <property type="protein sequence ID" value="AET40213.1"/>
    <property type="molecule type" value="Genomic_DNA"/>
</dbReference>
<proteinExistence type="inferred from homology"/>
<sequence length="394" mass="44562">MAIAVQSNSVIVQFLSDIPIVTRCILFILLLWCISRYTQLTLLSIVVSWWDSRSHSYEFWRMFGLFMVVHYNSLQTVLMLFYQVYTNSCNLELDYFVGDSVNYSFFLLFCMTTTTILASLSVALFEFRIATLFPAFEAILLYTWSVTNTNTSVNYIIFSVQGKYLPLINLLIHILDHSPHELSMMLFGYTSAYIYCCLDTWTFGPLFGFMTNKPNYGYPTFKDNHFKGRHLLMRLFGSGAKAHPPVAQPHRGAAKSTTSATNFKGQGRRLHDGKAIPLARRSFLTPSTAPRCVELIRSASQFSSSISPNRLVIVDFFATWCGPCKMLAPILEQYASQHPNVDFYKLDVDHLSTIASTYSVTSMPTVIVFKKGTELARIVGVNPTAIKKAIQSNS</sequence>
<dbReference type="InParanoid" id="I6NDS1"/>
<dbReference type="PANTHER" id="PTHR46115">
    <property type="entry name" value="THIOREDOXIN-LIKE PROTEIN 1"/>
    <property type="match status" value="1"/>
</dbReference>
<dbReference type="InterPro" id="IPR013766">
    <property type="entry name" value="Thioredoxin_domain"/>
</dbReference>
<dbReference type="STRING" id="931890.I6NDS1"/>
<dbReference type="HOGENOM" id="CLU_700259_0_0_1"/>
<keyword evidence="2" id="KW-1133">Transmembrane helix</keyword>
<dbReference type="GO" id="GO:0005789">
    <property type="term" value="C:endoplasmic reticulum membrane"/>
    <property type="evidence" value="ECO:0007669"/>
    <property type="project" value="UniProtKB-SubCell"/>
</dbReference>
<dbReference type="Pfam" id="PF00085">
    <property type="entry name" value="Thioredoxin"/>
    <property type="match status" value="1"/>
</dbReference>
<dbReference type="PRINTS" id="PR00421">
    <property type="entry name" value="THIOREDOXIN"/>
</dbReference>
<feature type="domain" description="Thioredoxin" evidence="3">
    <location>
        <begin position="254"/>
        <end position="394"/>
    </location>
</feature>
<dbReference type="eggNOG" id="KOG0858">
    <property type="taxonomic scope" value="Eukaryota"/>
</dbReference>
<dbReference type="InterPro" id="IPR007599">
    <property type="entry name" value="DER1"/>
</dbReference>
<organism evidence="4 5">
    <name type="scientific">Eremothecium cymbalariae (strain CBS 270.75 / DBVPG 7215 / KCTC 17166 / NRRL Y-17582)</name>
    <name type="common">Yeast</name>
    <dbReference type="NCBI Taxonomy" id="931890"/>
    <lineage>
        <taxon>Eukaryota</taxon>
        <taxon>Fungi</taxon>
        <taxon>Dikarya</taxon>
        <taxon>Ascomycota</taxon>
        <taxon>Saccharomycotina</taxon>
        <taxon>Saccharomycetes</taxon>
        <taxon>Saccharomycetales</taxon>
        <taxon>Saccharomycetaceae</taxon>
        <taxon>Eremothecium</taxon>
    </lineage>
</organism>
<dbReference type="NCBIfam" id="TIGR01068">
    <property type="entry name" value="thioredoxin"/>
    <property type="match status" value="1"/>
</dbReference>
<protein>
    <recommendedName>
        <fullName evidence="2">Derlin</fullName>
    </recommendedName>
</protein>
<dbReference type="KEGG" id="erc:Ecym_5464"/>
<dbReference type="InterPro" id="IPR017937">
    <property type="entry name" value="Thioredoxin_CS"/>
</dbReference>
<dbReference type="InterPro" id="IPR036249">
    <property type="entry name" value="Thioredoxin-like_sf"/>
</dbReference>
<keyword evidence="2" id="KW-0812">Transmembrane</keyword>
<keyword evidence="1" id="KW-1015">Disulfide bond</keyword>
<name>I6NDS1_ERECY</name>
<dbReference type="RefSeq" id="XP_003647030.1">
    <property type="nucleotide sequence ID" value="XM_003646982.1"/>
</dbReference>
<dbReference type="SUPFAM" id="SSF52833">
    <property type="entry name" value="Thioredoxin-like"/>
    <property type="match status" value="1"/>
</dbReference>
<dbReference type="OrthoDB" id="19102at2759"/>
<dbReference type="CDD" id="cd02947">
    <property type="entry name" value="TRX_family"/>
    <property type="match status" value="1"/>
</dbReference>
<dbReference type="FunFam" id="3.40.30.10:FF:000245">
    <property type="entry name" value="Thioredoxin"/>
    <property type="match status" value="1"/>
</dbReference>
<dbReference type="PROSITE" id="PS51352">
    <property type="entry name" value="THIOREDOXIN_2"/>
    <property type="match status" value="1"/>
</dbReference>
<evidence type="ECO:0000256" key="1">
    <source>
        <dbReference type="ARBA" id="ARBA00023157"/>
    </source>
</evidence>
<reference evidence="4 5" key="1">
    <citation type="journal article" date="2011" name="G3 (Bethesda)">
        <title>Genome evolution in the Eremothecium clade of the Saccharomyces complex revealed by comparative genomics.</title>
        <authorList>
            <person name="Wendland J."/>
            <person name="Walther A."/>
        </authorList>
    </citation>
    <scope>NUCLEOTIDE SEQUENCE [LARGE SCALE GENOMIC DNA]</scope>
    <source>
        <strain evidence="5">CBS 270.75 / DBVPG 7215 / KCTC 17166 / NRRL Y-17582</strain>
    </source>
</reference>
<comment type="caution">
    <text evidence="2">Lacks conserved residue(s) required for the propagation of feature annotation.</text>
</comment>
<dbReference type="InterPro" id="IPR005746">
    <property type="entry name" value="Thioredoxin"/>
</dbReference>
<feature type="transmembrane region" description="Helical" evidence="2">
    <location>
        <begin position="105"/>
        <end position="125"/>
    </location>
</feature>
<evidence type="ECO:0000313" key="4">
    <source>
        <dbReference type="EMBL" id="AET40213.1"/>
    </source>
</evidence>
<feature type="transmembrane region" description="Helical" evidence="2">
    <location>
        <begin position="20"/>
        <end position="50"/>
    </location>
</feature>
<dbReference type="eggNOG" id="KOG0907">
    <property type="taxonomic scope" value="Eukaryota"/>
</dbReference>
<feature type="transmembrane region" description="Helical" evidence="2">
    <location>
        <begin position="62"/>
        <end position="85"/>
    </location>
</feature>
<keyword evidence="2" id="KW-0256">Endoplasmic reticulum</keyword>
<evidence type="ECO:0000313" key="5">
    <source>
        <dbReference type="Proteomes" id="UP000006790"/>
    </source>
</evidence>
<keyword evidence="5" id="KW-1185">Reference proteome</keyword>
<evidence type="ECO:0000259" key="3">
    <source>
        <dbReference type="PROSITE" id="PS51352"/>
    </source>
</evidence>
<comment type="similarity">
    <text evidence="2">Belongs to the derlin family.</text>
</comment>
<dbReference type="AlphaFoldDB" id="I6NDS1"/>
<keyword evidence="2" id="KW-0472">Membrane</keyword>
<dbReference type="GO" id="GO:0015035">
    <property type="term" value="F:protein-disulfide reductase activity"/>
    <property type="evidence" value="ECO:0007669"/>
    <property type="project" value="InterPro"/>
</dbReference>
<dbReference type="GeneID" id="11472035"/>